<dbReference type="Pfam" id="PF00060">
    <property type="entry name" value="Lig_chan"/>
    <property type="match status" value="1"/>
</dbReference>
<dbReference type="STRING" id="104452.A0A0L7LEG5"/>
<dbReference type="Proteomes" id="UP000037510">
    <property type="component" value="Unassembled WGS sequence"/>
</dbReference>
<keyword evidence="11" id="KW-0407">Ion channel</keyword>
<dbReference type="EMBL" id="JTDY01001472">
    <property type="protein sequence ID" value="KOB73785.1"/>
    <property type="molecule type" value="Genomic_DNA"/>
</dbReference>
<dbReference type="Gene3D" id="1.10.287.70">
    <property type="match status" value="1"/>
</dbReference>
<dbReference type="PANTHER" id="PTHR18966">
    <property type="entry name" value="IONOTROPIC GLUTAMATE RECEPTOR"/>
    <property type="match status" value="1"/>
</dbReference>
<evidence type="ECO:0000259" key="14">
    <source>
        <dbReference type="Pfam" id="PF00060"/>
    </source>
</evidence>
<evidence type="ECO:0000313" key="16">
    <source>
        <dbReference type="Proteomes" id="UP000037510"/>
    </source>
</evidence>
<evidence type="ECO:0000256" key="6">
    <source>
        <dbReference type="ARBA" id="ARBA00023065"/>
    </source>
</evidence>
<dbReference type="GO" id="GO:0015276">
    <property type="term" value="F:ligand-gated monoatomic ion channel activity"/>
    <property type="evidence" value="ECO:0007669"/>
    <property type="project" value="InterPro"/>
</dbReference>
<proteinExistence type="inferred from homology"/>
<accession>A0A0L7LEG5</accession>
<feature type="compositionally biased region" description="Basic residues" evidence="12">
    <location>
        <begin position="231"/>
        <end position="242"/>
    </location>
</feature>
<dbReference type="GO" id="GO:0016020">
    <property type="term" value="C:membrane"/>
    <property type="evidence" value="ECO:0007669"/>
    <property type="project" value="UniProtKB-SubCell"/>
</dbReference>
<dbReference type="SUPFAM" id="SSF53850">
    <property type="entry name" value="Periplasmic binding protein-like II"/>
    <property type="match status" value="1"/>
</dbReference>
<dbReference type="AlphaFoldDB" id="A0A0L7LEG5"/>
<feature type="non-terminal residue" evidence="15">
    <location>
        <position position="1"/>
    </location>
</feature>
<evidence type="ECO:0000256" key="1">
    <source>
        <dbReference type="ARBA" id="ARBA00004141"/>
    </source>
</evidence>
<keyword evidence="9" id="KW-0325">Glycoprotein</keyword>
<gene>
    <name evidence="15" type="ORF">OBRU01_10174</name>
</gene>
<evidence type="ECO:0000256" key="5">
    <source>
        <dbReference type="ARBA" id="ARBA00022989"/>
    </source>
</evidence>
<evidence type="ECO:0000256" key="7">
    <source>
        <dbReference type="ARBA" id="ARBA00023136"/>
    </source>
</evidence>
<keyword evidence="7 13" id="KW-0472">Membrane</keyword>
<name>A0A0L7LEG5_OPEBR</name>
<keyword evidence="8 15" id="KW-0675">Receptor</keyword>
<organism evidence="15 16">
    <name type="scientific">Operophtera brumata</name>
    <name type="common">Winter moth</name>
    <name type="synonym">Phalaena brumata</name>
    <dbReference type="NCBI Taxonomy" id="104452"/>
    <lineage>
        <taxon>Eukaryota</taxon>
        <taxon>Metazoa</taxon>
        <taxon>Ecdysozoa</taxon>
        <taxon>Arthropoda</taxon>
        <taxon>Hexapoda</taxon>
        <taxon>Insecta</taxon>
        <taxon>Pterygota</taxon>
        <taxon>Neoptera</taxon>
        <taxon>Endopterygota</taxon>
        <taxon>Lepidoptera</taxon>
        <taxon>Glossata</taxon>
        <taxon>Ditrysia</taxon>
        <taxon>Geometroidea</taxon>
        <taxon>Geometridae</taxon>
        <taxon>Larentiinae</taxon>
        <taxon>Operophtera</taxon>
    </lineage>
</organism>
<feature type="transmembrane region" description="Helical" evidence="13">
    <location>
        <begin position="55"/>
        <end position="78"/>
    </location>
</feature>
<evidence type="ECO:0000256" key="2">
    <source>
        <dbReference type="ARBA" id="ARBA00008685"/>
    </source>
</evidence>
<evidence type="ECO:0000256" key="8">
    <source>
        <dbReference type="ARBA" id="ARBA00023170"/>
    </source>
</evidence>
<evidence type="ECO:0000256" key="10">
    <source>
        <dbReference type="ARBA" id="ARBA00023286"/>
    </source>
</evidence>
<protein>
    <submittedName>
        <fullName evidence="15">Ionotropic receptor</fullName>
    </submittedName>
</protein>
<keyword evidence="4 13" id="KW-0812">Transmembrane</keyword>
<evidence type="ECO:0000256" key="9">
    <source>
        <dbReference type="ARBA" id="ARBA00023180"/>
    </source>
</evidence>
<keyword evidence="10" id="KW-1071">Ligand-gated ion channel</keyword>
<comment type="caution">
    <text evidence="15">The sequence shown here is derived from an EMBL/GenBank/DDBJ whole genome shotgun (WGS) entry which is preliminary data.</text>
</comment>
<comment type="similarity">
    <text evidence="2">Belongs to the glutamate-gated ion channel (TC 1.A.10.1) family.</text>
</comment>
<feature type="region of interest" description="Disordered" evidence="12">
    <location>
        <begin position="231"/>
        <end position="257"/>
    </location>
</feature>
<evidence type="ECO:0000256" key="13">
    <source>
        <dbReference type="SAM" id="Phobius"/>
    </source>
</evidence>
<keyword evidence="6" id="KW-0406">Ion transport</keyword>
<keyword evidence="5 13" id="KW-1133">Transmembrane helix</keyword>
<feature type="domain" description="Ionotropic glutamate receptor C-terminal" evidence="14">
    <location>
        <begin position="43"/>
        <end position="212"/>
    </location>
</feature>
<evidence type="ECO:0000256" key="12">
    <source>
        <dbReference type="SAM" id="MobiDB-lite"/>
    </source>
</evidence>
<evidence type="ECO:0000256" key="3">
    <source>
        <dbReference type="ARBA" id="ARBA00022448"/>
    </source>
</evidence>
<evidence type="ECO:0000256" key="11">
    <source>
        <dbReference type="ARBA" id="ARBA00023303"/>
    </source>
</evidence>
<sequence>NFPLSYVEAGPNGTLIGLGVAFSLVKILQKRFNFTYDVVVPNKNFLGDATRILFATWWIFIILLSAFYTANLTAFLTLSKFTLDIENPEDLYKKNYRWMSPEGGSVQYTVQKFKNYGSDRDYLPFVEGGGVLVKESISIDHLMYSDYVNKAKEGVLEADRCTYVMAPKPFMTKQRAFAYPHGSYLKELFDTSKDRQLRNSDLLMTYLIILVGLAAATAVFIGESEEQPVHKKGKFRRSRKGRRDGSKPPPYDSLFGNPKYNIDAKSKSKIINGREYYVYTASNGDTRLIPVRTPSAFLYR</sequence>
<evidence type="ECO:0000313" key="15">
    <source>
        <dbReference type="EMBL" id="KOB73785.1"/>
    </source>
</evidence>
<feature type="transmembrane region" description="Helical" evidence="13">
    <location>
        <begin position="202"/>
        <end position="222"/>
    </location>
</feature>
<dbReference type="InterPro" id="IPR001320">
    <property type="entry name" value="Iontro_rcpt_C"/>
</dbReference>
<keyword evidence="16" id="KW-1185">Reference proteome</keyword>
<reference evidence="15 16" key="1">
    <citation type="journal article" date="2015" name="Genome Biol. Evol.">
        <title>The genome of winter moth (Operophtera brumata) provides a genomic perspective on sexual dimorphism and phenology.</title>
        <authorList>
            <person name="Derks M.F."/>
            <person name="Smit S."/>
            <person name="Salis L."/>
            <person name="Schijlen E."/>
            <person name="Bossers A."/>
            <person name="Mateman C."/>
            <person name="Pijl A.S."/>
            <person name="de Ridder D."/>
            <person name="Groenen M.A."/>
            <person name="Visser M.E."/>
            <person name="Megens H.J."/>
        </authorList>
    </citation>
    <scope>NUCLEOTIDE SEQUENCE [LARGE SCALE GENOMIC DNA]</scope>
    <source>
        <strain evidence="15">WM2013NL</strain>
        <tissue evidence="15">Head and thorax</tissue>
    </source>
</reference>
<keyword evidence="3" id="KW-0813">Transport</keyword>
<evidence type="ECO:0000256" key="4">
    <source>
        <dbReference type="ARBA" id="ARBA00022692"/>
    </source>
</evidence>
<dbReference type="InterPro" id="IPR015683">
    <property type="entry name" value="Ionotropic_Glu_rcpt"/>
</dbReference>
<comment type="subcellular location">
    <subcellularLocation>
        <location evidence="1">Membrane</location>
        <topology evidence="1">Multi-pass membrane protein</topology>
    </subcellularLocation>
</comment>